<comment type="caution">
    <text evidence="1">The sequence shown here is derived from an EMBL/GenBank/DDBJ whole genome shotgun (WGS) entry which is preliminary data.</text>
</comment>
<reference evidence="1" key="1">
    <citation type="submission" date="2022-04" db="EMBL/GenBank/DDBJ databases">
        <title>Genome of the entomopathogenic fungus Entomophthora muscae.</title>
        <authorList>
            <person name="Elya C."/>
            <person name="Lovett B.R."/>
            <person name="Lee E."/>
            <person name="Macias A.M."/>
            <person name="Hajek A.E."/>
            <person name="De Bivort B.L."/>
            <person name="Kasson M.T."/>
            <person name="De Fine Licht H.H."/>
            <person name="Stajich J.E."/>
        </authorList>
    </citation>
    <scope>NUCLEOTIDE SEQUENCE</scope>
    <source>
        <strain evidence="1">Berkeley</strain>
    </source>
</reference>
<sequence length="198" mass="22674">MFIGTTNTRSMGFNTTKYTPLNTDPQAHPWSQQANLSSLWRKHVAIVALNPNINLEFIESHEDKRILIAFATNNLTKQKLCIIGVYISPQFKESKSQWETLKNIPITNITVVASDFYTWTDKLRDTFPVKDRPHHKGATMLQYMASKGLIFTLDDKEEGPATLTQWEYNIDDIPLKGSRLDYILVARALAHITSRHNL</sequence>
<protein>
    <submittedName>
        <fullName evidence="1">Uncharacterized protein</fullName>
    </submittedName>
</protein>
<organism evidence="1 2">
    <name type="scientific">Entomophthora muscae</name>
    <dbReference type="NCBI Taxonomy" id="34485"/>
    <lineage>
        <taxon>Eukaryota</taxon>
        <taxon>Fungi</taxon>
        <taxon>Fungi incertae sedis</taxon>
        <taxon>Zoopagomycota</taxon>
        <taxon>Entomophthoromycotina</taxon>
        <taxon>Entomophthoromycetes</taxon>
        <taxon>Entomophthorales</taxon>
        <taxon>Entomophthoraceae</taxon>
        <taxon>Entomophthora</taxon>
    </lineage>
</organism>
<gene>
    <name evidence="1" type="ORF">DSO57_1023757</name>
</gene>
<evidence type="ECO:0000313" key="2">
    <source>
        <dbReference type="Proteomes" id="UP001165960"/>
    </source>
</evidence>
<proteinExistence type="predicted"/>
<accession>A0ACC2TQB4</accession>
<dbReference type="EMBL" id="QTSX02002255">
    <property type="protein sequence ID" value="KAJ9076696.1"/>
    <property type="molecule type" value="Genomic_DNA"/>
</dbReference>
<evidence type="ECO:0000313" key="1">
    <source>
        <dbReference type="EMBL" id="KAJ9076696.1"/>
    </source>
</evidence>
<dbReference type="Proteomes" id="UP001165960">
    <property type="component" value="Unassembled WGS sequence"/>
</dbReference>
<name>A0ACC2TQB4_9FUNG</name>
<keyword evidence="2" id="KW-1185">Reference proteome</keyword>